<dbReference type="Proteomes" id="UP000013941">
    <property type="component" value="Chromosome"/>
</dbReference>
<reference evidence="3 4" key="1">
    <citation type="journal article" date="2013" name="BMC Genomics">
        <title>Comparison of the complete genome sequence of two closely related isolates of 'Candidatus Phytoplasma australiense' reveals genome plasticity.</title>
        <authorList>
            <person name="Andersen M.T."/>
            <person name="Liefting L.W."/>
            <person name="Havukkala I."/>
            <person name="Beever R.E."/>
        </authorList>
    </citation>
    <scope>NUCLEOTIDE SEQUENCE [LARGE SCALE GENOMIC DNA]</scope>
    <source>
        <strain evidence="3 4">NZSb11</strain>
    </source>
</reference>
<proteinExistence type="predicted"/>
<dbReference type="Pfam" id="PF12113">
    <property type="entry name" value="SVM_signal"/>
    <property type="match status" value="1"/>
</dbReference>
<dbReference type="HOGENOM" id="CLU_1936972_0_0_14"/>
<protein>
    <recommendedName>
        <fullName evidence="1">Sequence-variable mosaic (SVM) signal sequence domain-containing protein</fullName>
    </recommendedName>
</protein>
<dbReference type="EMBL" id="CP002548">
    <property type="protein sequence ID" value="AGL90512.1"/>
    <property type="molecule type" value="Genomic_DNA"/>
</dbReference>
<evidence type="ECO:0000259" key="1">
    <source>
        <dbReference type="Pfam" id="PF12113"/>
    </source>
</evidence>
<dbReference type="RefSeq" id="WP_015637737.1">
    <property type="nucleotide sequence ID" value="NC_021236.1"/>
</dbReference>
<dbReference type="PROSITE" id="PS51257">
    <property type="entry name" value="PROKAR_LIPOPROTEIN"/>
    <property type="match status" value="1"/>
</dbReference>
<accession>R4RXA5</accession>
<evidence type="ECO:0000313" key="3">
    <source>
        <dbReference type="EMBL" id="AGL90512.1"/>
    </source>
</evidence>
<gene>
    <name evidence="2" type="ORF">SLY_0185</name>
    <name evidence="3" type="ORF">SLY_0595</name>
</gene>
<keyword evidence="4" id="KW-1185">Reference proteome</keyword>
<feature type="domain" description="Sequence-variable mosaic (SVM) signal sequence" evidence="1">
    <location>
        <begin position="4"/>
        <end position="32"/>
    </location>
</feature>
<name>R4RXA5_PHYAS</name>
<dbReference type="KEGG" id="nzs:SLY_0185"/>
<dbReference type="InterPro" id="IPR021970">
    <property type="entry name" value="SVM_signal"/>
</dbReference>
<sequence length="122" mass="14116">MLAKNKLHLLPFFLISCLGLLFITSNNQVMAMENGNINNNGNINQNNRNINPIIEACRNLHDLLLEEARLINQIYNAIRNNDSEETIRILINQTNEIALQAENIRRNINNNQNQPNNNRRNQ</sequence>
<dbReference type="PATRIC" id="fig|980422.3.peg.175"/>
<organism evidence="3 4">
    <name type="scientific">Strawberry lethal yellows phytoplasma (CPA) str. NZSb11</name>
    <dbReference type="NCBI Taxonomy" id="980422"/>
    <lineage>
        <taxon>Bacteria</taxon>
        <taxon>Bacillati</taxon>
        <taxon>Mycoplasmatota</taxon>
        <taxon>Mollicutes</taxon>
        <taxon>Acholeplasmatales</taxon>
        <taxon>Acholeplasmataceae</taxon>
        <taxon>Candidatus Phytoplasma</taxon>
        <taxon>16SrXII (Stolbur group)</taxon>
    </lineage>
</organism>
<dbReference type="EMBL" id="CP002548">
    <property type="protein sequence ID" value="AGL90109.1"/>
    <property type="molecule type" value="Genomic_DNA"/>
</dbReference>
<evidence type="ECO:0000313" key="2">
    <source>
        <dbReference type="EMBL" id="AGL90109.1"/>
    </source>
</evidence>
<evidence type="ECO:0000313" key="4">
    <source>
        <dbReference type="Proteomes" id="UP000013941"/>
    </source>
</evidence>
<dbReference type="AlphaFoldDB" id="R4RXA5"/>
<dbReference type="KEGG" id="nzs:SLY_0595"/>